<keyword evidence="2" id="KW-0808">Transferase</keyword>
<reference evidence="3 4" key="1">
    <citation type="journal article" date="2023" name="Int. J. Mol. Sci.">
        <title>De Novo Assembly and Annotation of 11 Diverse Shrub Willow (Salix) Genomes Reveals Novel Gene Organization in Sex-Linked Regions.</title>
        <authorList>
            <person name="Hyden B."/>
            <person name="Feng K."/>
            <person name="Yates T.B."/>
            <person name="Jawdy S."/>
            <person name="Cereghino C."/>
            <person name="Smart L.B."/>
            <person name="Muchero W."/>
        </authorList>
    </citation>
    <scope>NUCLEOTIDE SEQUENCE [LARGE SCALE GENOMIC DNA]</scope>
    <source>
        <tissue evidence="3">Shoot tip</tissue>
    </source>
</reference>
<sequence>MAAPPTPLVFKVTRREPVLITPSEPTPHELKPLSDIDDQDGLRVQIPIICFYSYDPAMKRRDPVQVIKEALAKTLVFFYPLAGRLREGPGRKLSVECTGEGVLFIEADADATLEQFGDALYPPIPCLEDLLFDVPGSGEMINCPLLLIQVTRLRCGGIVFALRLNHTMSDATGLNQFLSAMCEMVHGAQTPSIQPVWERHILMARNPPQVTCSHHEYDQLADTAADNVPLSMKTHRSFFFGPADISAIRGLAPPHLRHCSTFDVLTAFLWRCRTIALQPNPNDEMRIIVIVNARNRFNPPLPRGYYGNCTAYSVAMATAGEISRNSLGFTLGLVRKAKANVTEEYMRSVADLMVIKGRPWYTMVRSYLVSNVTRAMLAEMNFGWGKPKFAGPAKGNVASFQILYRNKNGEDGILVTLCLPTPAMERFEKQLDSTFKEKSNGGGDAKSPLSSL</sequence>
<evidence type="ECO:0000313" key="3">
    <source>
        <dbReference type="EMBL" id="KAJ6422831.1"/>
    </source>
</evidence>
<dbReference type="Proteomes" id="UP001162972">
    <property type="component" value="Chromosome 19"/>
</dbReference>
<evidence type="ECO:0000256" key="2">
    <source>
        <dbReference type="ARBA" id="ARBA00022679"/>
    </source>
</evidence>
<dbReference type="Pfam" id="PF02458">
    <property type="entry name" value="Transferase"/>
    <property type="match status" value="1"/>
</dbReference>
<dbReference type="AlphaFoldDB" id="A0AAD6PAZ6"/>
<accession>A0AAD6PAZ6</accession>
<comment type="caution">
    <text evidence="3">The sequence shown here is derived from an EMBL/GenBank/DDBJ whole genome shotgun (WGS) entry which is preliminary data.</text>
</comment>
<proteinExistence type="inferred from homology"/>
<dbReference type="InterPro" id="IPR023213">
    <property type="entry name" value="CAT-like_dom_sf"/>
</dbReference>
<evidence type="ECO:0000313" key="4">
    <source>
        <dbReference type="Proteomes" id="UP001162972"/>
    </source>
</evidence>
<dbReference type="GO" id="GO:0016740">
    <property type="term" value="F:transferase activity"/>
    <property type="evidence" value="ECO:0007669"/>
    <property type="project" value="UniProtKB-KW"/>
</dbReference>
<organism evidence="3 4">
    <name type="scientific">Salix udensis</name>
    <dbReference type="NCBI Taxonomy" id="889485"/>
    <lineage>
        <taxon>Eukaryota</taxon>
        <taxon>Viridiplantae</taxon>
        <taxon>Streptophyta</taxon>
        <taxon>Embryophyta</taxon>
        <taxon>Tracheophyta</taxon>
        <taxon>Spermatophyta</taxon>
        <taxon>Magnoliopsida</taxon>
        <taxon>eudicotyledons</taxon>
        <taxon>Gunneridae</taxon>
        <taxon>Pentapetalae</taxon>
        <taxon>rosids</taxon>
        <taxon>fabids</taxon>
        <taxon>Malpighiales</taxon>
        <taxon>Salicaceae</taxon>
        <taxon>Saliceae</taxon>
        <taxon>Salix</taxon>
    </lineage>
</organism>
<evidence type="ECO:0008006" key="5">
    <source>
        <dbReference type="Google" id="ProtNLM"/>
    </source>
</evidence>
<dbReference type="EMBL" id="JAPFFJ010000007">
    <property type="protein sequence ID" value="KAJ6422831.1"/>
    <property type="molecule type" value="Genomic_DNA"/>
</dbReference>
<name>A0AAD6PAZ6_9ROSI</name>
<keyword evidence="4" id="KW-1185">Reference proteome</keyword>
<gene>
    <name evidence="3" type="ORF">OIU84_027747</name>
</gene>
<dbReference type="PANTHER" id="PTHR31147:SF66">
    <property type="entry name" value="OS05G0315700 PROTEIN"/>
    <property type="match status" value="1"/>
</dbReference>
<evidence type="ECO:0000256" key="1">
    <source>
        <dbReference type="ARBA" id="ARBA00009861"/>
    </source>
</evidence>
<dbReference type="PANTHER" id="PTHR31147">
    <property type="entry name" value="ACYL TRANSFERASE 4"/>
    <property type="match status" value="1"/>
</dbReference>
<dbReference type="InterPro" id="IPR050898">
    <property type="entry name" value="Plant_acyltransferase"/>
</dbReference>
<dbReference type="Gene3D" id="3.30.559.10">
    <property type="entry name" value="Chloramphenicol acetyltransferase-like domain"/>
    <property type="match status" value="2"/>
</dbReference>
<comment type="similarity">
    <text evidence="1">Belongs to the plant acyltransferase family.</text>
</comment>
<protein>
    <recommendedName>
        <fullName evidence="5">Benzyl alcohol O-benzoyltransferase</fullName>
    </recommendedName>
</protein>